<feature type="transmembrane region" description="Helical" evidence="1">
    <location>
        <begin position="400"/>
        <end position="418"/>
    </location>
</feature>
<keyword evidence="1" id="KW-0812">Transmembrane</keyword>
<feature type="transmembrane region" description="Helical" evidence="1">
    <location>
        <begin position="64"/>
        <end position="90"/>
    </location>
</feature>
<dbReference type="EMBL" id="PVNL01000100">
    <property type="protein sequence ID" value="PRQ04944.1"/>
    <property type="molecule type" value="Genomic_DNA"/>
</dbReference>
<dbReference type="PANTHER" id="PTHR43044:SF1">
    <property type="entry name" value="QUINOL:CYTOCHROME C OXIDOREDUCTASE QUINONE-BINDING SUBUNIT 2"/>
    <property type="match status" value="1"/>
</dbReference>
<dbReference type="OrthoDB" id="140980at2"/>
<organism evidence="2 3">
    <name type="scientific">Enhygromyxa salina</name>
    <dbReference type="NCBI Taxonomy" id="215803"/>
    <lineage>
        <taxon>Bacteria</taxon>
        <taxon>Pseudomonadati</taxon>
        <taxon>Myxococcota</taxon>
        <taxon>Polyangia</taxon>
        <taxon>Nannocystales</taxon>
        <taxon>Nannocystaceae</taxon>
        <taxon>Enhygromyxa</taxon>
    </lineage>
</organism>
<feature type="transmembrane region" description="Helical" evidence="1">
    <location>
        <begin position="315"/>
        <end position="334"/>
    </location>
</feature>
<evidence type="ECO:0000256" key="1">
    <source>
        <dbReference type="SAM" id="Phobius"/>
    </source>
</evidence>
<protein>
    <recommendedName>
        <fullName evidence="4">Quinol:cytochrome C oxidoreductase</fullName>
    </recommendedName>
</protein>
<feature type="transmembrane region" description="Helical" evidence="1">
    <location>
        <begin position="276"/>
        <end position="295"/>
    </location>
</feature>
<feature type="transmembrane region" description="Helical" evidence="1">
    <location>
        <begin position="102"/>
        <end position="122"/>
    </location>
</feature>
<evidence type="ECO:0000313" key="3">
    <source>
        <dbReference type="Proteomes" id="UP000238823"/>
    </source>
</evidence>
<name>A0A2S9YIK1_9BACT</name>
<reference evidence="2 3" key="1">
    <citation type="submission" date="2018-03" db="EMBL/GenBank/DDBJ databases">
        <title>Draft Genome Sequences of the Obligatory Marine Myxobacteria Enhygromyxa salina SWB007.</title>
        <authorList>
            <person name="Poehlein A."/>
            <person name="Moghaddam J.A."/>
            <person name="Harms H."/>
            <person name="Alanjari M."/>
            <person name="Koenig G.M."/>
            <person name="Daniel R."/>
            <person name="Schaeberle T.F."/>
        </authorList>
    </citation>
    <scope>NUCLEOTIDE SEQUENCE [LARGE SCALE GENOMIC DNA]</scope>
    <source>
        <strain evidence="2 3">SWB007</strain>
    </source>
</reference>
<gene>
    <name evidence="2" type="ORF">ENSA7_48750</name>
</gene>
<sequence length="440" mass="50195">MSAHHKKVSDIEDKQIQIDKASLWAKLPIIGAVLAVAGFALGYFSPSPGGVFAEDAHLWHAKQWTAYLNGFMFALSLGFGGMIFVIIQHLVRANWSIVVRRLAENAMFTLPFVALGGLPLLMGDTGKNVFEWMHVEEMLHDPMLQAKAAYLNTDAFAARFALYLFLWGVVCLLFWKWSRAQDNAKTTEEADALSYKQRFLAPIGLVVFALSMTFGAFDFMMSLDPHWFSTIFGVYYFAGIALTFHAFLVIVCFFLQRGGMLQGVVTPEHYHDLGKFMFGFTVFWTYIGFSQYFLIWYANIPEETDWFQYRAHGQWLSLSMLVIFGRFVLPFFLLLRRGWKRNPNYLVWMAFFVVGMQFIDMFWLIQPPFAHHAASAAHKAGAVEVAEYFHNSITLTGADFGYFIGFVGLFLALFGWSLTTSKLVAIKDPRLEESLNHENF</sequence>
<dbReference type="Proteomes" id="UP000238823">
    <property type="component" value="Unassembled WGS sequence"/>
</dbReference>
<feature type="transmembrane region" description="Helical" evidence="1">
    <location>
        <begin position="346"/>
        <end position="365"/>
    </location>
</feature>
<keyword evidence="1" id="KW-0472">Membrane</keyword>
<feature type="transmembrane region" description="Helical" evidence="1">
    <location>
        <begin position="21"/>
        <end position="44"/>
    </location>
</feature>
<dbReference type="AlphaFoldDB" id="A0A2S9YIK1"/>
<comment type="caution">
    <text evidence="2">The sequence shown here is derived from an EMBL/GenBank/DDBJ whole genome shotgun (WGS) entry which is preliminary data.</text>
</comment>
<evidence type="ECO:0008006" key="4">
    <source>
        <dbReference type="Google" id="ProtNLM"/>
    </source>
</evidence>
<dbReference type="RefSeq" id="WP_106091777.1">
    <property type="nucleotide sequence ID" value="NZ_PVNL01000100.1"/>
</dbReference>
<dbReference type="PANTHER" id="PTHR43044">
    <property type="match status" value="1"/>
</dbReference>
<feature type="transmembrane region" description="Helical" evidence="1">
    <location>
        <begin position="160"/>
        <end position="178"/>
    </location>
</feature>
<keyword evidence="1" id="KW-1133">Transmembrane helix</keyword>
<evidence type="ECO:0000313" key="2">
    <source>
        <dbReference type="EMBL" id="PRQ04944.1"/>
    </source>
</evidence>
<proteinExistence type="predicted"/>
<feature type="transmembrane region" description="Helical" evidence="1">
    <location>
        <begin position="233"/>
        <end position="255"/>
    </location>
</feature>
<feature type="transmembrane region" description="Helical" evidence="1">
    <location>
        <begin position="199"/>
        <end position="221"/>
    </location>
</feature>
<accession>A0A2S9YIK1</accession>